<evidence type="ECO:0000313" key="2">
    <source>
        <dbReference type="EMBL" id="CAH3156622.1"/>
    </source>
</evidence>
<feature type="compositionally biased region" description="Polar residues" evidence="1">
    <location>
        <begin position="57"/>
        <end position="80"/>
    </location>
</feature>
<feature type="compositionally biased region" description="Polar residues" evidence="1">
    <location>
        <begin position="37"/>
        <end position="47"/>
    </location>
</feature>
<gene>
    <name evidence="2" type="ORF">PEVE_00002227</name>
</gene>
<accession>A0ABN8Q877</accession>
<dbReference type="Proteomes" id="UP001159427">
    <property type="component" value="Unassembled WGS sequence"/>
</dbReference>
<protein>
    <submittedName>
        <fullName evidence="2">Uncharacterized protein</fullName>
    </submittedName>
</protein>
<sequence>MRQGHHRGRCESQRLCPCGSDKRYHRLLHNPPRTDTAETNGENQTREGGQPPRKTPTPGNGAQPNSTEARSTLQYTTMTEPSRKKTILLHEIPVKISSSDEKSITTYGLTDKDKNQI</sequence>
<feature type="region of interest" description="Disordered" evidence="1">
    <location>
        <begin position="1"/>
        <end position="84"/>
    </location>
</feature>
<reference evidence="2 3" key="1">
    <citation type="submission" date="2022-05" db="EMBL/GenBank/DDBJ databases">
        <authorList>
            <consortium name="Genoscope - CEA"/>
            <person name="William W."/>
        </authorList>
    </citation>
    <scope>NUCLEOTIDE SEQUENCE [LARGE SCALE GENOMIC DNA]</scope>
</reference>
<name>A0ABN8Q877_9CNID</name>
<comment type="caution">
    <text evidence="2">The sequence shown here is derived from an EMBL/GenBank/DDBJ whole genome shotgun (WGS) entry which is preliminary data.</text>
</comment>
<proteinExistence type="predicted"/>
<keyword evidence="3" id="KW-1185">Reference proteome</keyword>
<evidence type="ECO:0000313" key="3">
    <source>
        <dbReference type="Proteomes" id="UP001159427"/>
    </source>
</evidence>
<organism evidence="2 3">
    <name type="scientific">Porites evermanni</name>
    <dbReference type="NCBI Taxonomy" id="104178"/>
    <lineage>
        <taxon>Eukaryota</taxon>
        <taxon>Metazoa</taxon>
        <taxon>Cnidaria</taxon>
        <taxon>Anthozoa</taxon>
        <taxon>Hexacorallia</taxon>
        <taxon>Scleractinia</taxon>
        <taxon>Fungiina</taxon>
        <taxon>Poritidae</taxon>
        <taxon>Porites</taxon>
    </lineage>
</organism>
<evidence type="ECO:0000256" key="1">
    <source>
        <dbReference type="SAM" id="MobiDB-lite"/>
    </source>
</evidence>
<dbReference type="EMBL" id="CALNXI010001127">
    <property type="protein sequence ID" value="CAH3156622.1"/>
    <property type="molecule type" value="Genomic_DNA"/>
</dbReference>